<proteinExistence type="inferred from homology"/>
<dbReference type="Pfam" id="PF04072">
    <property type="entry name" value="LCM"/>
    <property type="match status" value="1"/>
</dbReference>
<dbReference type="Proteomes" id="UP000556436">
    <property type="component" value="Unassembled WGS sequence"/>
</dbReference>
<dbReference type="Gene3D" id="3.40.50.150">
    <property type="entry name" value="Vaccinia Virus protein VP39"/>
    <property type="match status" value="1"/>
</dbReference>
<dbReference type="EC" id="2.1.1.-" evidence="6"/>
<keyword evidence="3 6" id="KW-0489">Methyltransferase</keyword>
<dbReference type="RefSeq" id="WP_184737778.1">
    <property type="nucleotide sequence ID" value="NZ_BMRW01000012.1"/>
</dbReference>
<evidence type="ECO:0000256" key="2">
    <source>
        <dbReference type="ARBA" id="ARBA00008138"/>
    </source>
</evidence>
<evidence type="ECO:0000256" key="6">
    <source>
        <dbReference type="RuleBase" id="RU362030"/>
    </source>
</evidence>
<comment type="function">
    <text evidence="1 6">Exhibits S-adenosyl-L-methionine-dependent methyltransferase activity.</text>
</comment>
<organism evidence="7 8">
    <name type="scientific">Streptomyces netropsis</name>
    <name type="common">Streptoverticillium netropsis</name>
    <dbReference type="NCBI Taxonomy" id="55404"/>
    <lineage>
        <taxon>Bacteria</taxon>
        <taxon>Bacillati</taxon>
        <taxon>Actinomycetota</taxon>
        <taxon>Actinomycetes</taxon>
        <taxon>Kitasatosporales</taxon>
        <taxon>Streptomycetaceae</taxon>
        <taxon>Streptomyces</taxon>
    </lineage>
</organism>
<dbReference type="InterPro" id="IPR029063">
    <property type="entry name" value="SAM-dependent_MTases_sf"/>
</dbReference>
<comment type="caution">
    <text evidence="7">The sequence shown here is derived from an EMBL/GenBank/DDBJ whole genome shotgun (WGS) entry which is preliminary data.</text>
</comment>
<dbReference type="GO" id="GO:0008168">
    <property type="term" value="F:methyltransferase activity"/>
    <property type="evidence" value="ECO:0007669"/>
    <property type="project" value="UniProtKB-UniRule"/>
</dbReference>
<dbReference type="PANTHER" id="PTHR43619:SF2">
    <property type="entry name" value="S-ADENOSYL-L-METHIONINE-DEPENDENT METHYLTRANSFERASES SUPERFAMILY PROTEIN"/>
    <property type="match status" value="1"/>
</dbReference>
<sequence>MTALHDPVERTALLTAALRAVETRREDRLYEDPYAATLCGDTGMALLGEVRAAAVTPGEDGTLPSTPDYNAIRTRFLDDLLQRAAAAPGTTQIVLAPAGLDSRAHRLDWPGHVRWFELDRPAVLGHKRRLLGAETPRVDRREVAVDLTSPDWERDLREAGYDPAVPSVWLVEGLLYYLPGNEVDRVLGRIAAISAPGSTIAADLVNEAALTQPHMKGLLDVFAGWGCPWISGTDDPEALFARHGYEVRAVQPGEEGADFGRWPDRVVPRSEPGVSRVFFVHGRKR</sequence>
<dbReference type="AlphaFoldDB" id="A0A7W7PFY3"/>
<dbReference type="InterPro" id="IPR011610">
    <property type="entry name" value="SAM_mthyl_Trfase_ML2640-like"/>
</dbReference>
<dbReference type="EMBL" id="JACHJG010000013">
    <property type="protein sequence ID" value="MBB4889386.1"/>
    <property type="molecule type" value="Genomic_DNA"/>
</dbReference>
<dbReference type="PANTHER" id="PTHR43619">
    <property type="entry name" value="S-ADENOSYL-L-METHIONINE-DEPENDENT METHYLTRANSFERASE YKTD-RELATED"/>
    <property type="match status" value="1"/>
</dbReference>
<accession>A0A7W7PFY3</accession>
<evidence type="ECO:0000256" key="1">
    <source>
        <dbReference type="ARBA" id="ARBA00003907"/>
    </source>
</evidence>
<evidence type="ECO:0000256" key="4">
    <source>
        <dbReference type="ARBA" id="ARBA00022679"/>
    </source>
</evidence>
<keyword evidence="8" id="KW-1185">Reference proteome</keyword>
<evidence type="ECO:0000256" key="3">
    <source>
        <dbReference type="ARBA" id="ARBA00022603"/>
    </source>
</evidence>
<dbReference type="SUPFAM" id="SSF53335">
    <property type="entry name" value="S-adenosyl-L-methionine-dependent methyltransferases"/>
    <property type="match status" value="1"/>
</dbReference>
<protein>
    <recommendedName>
        <fullName evidence="6">S-adenosyl-L-methionine-dependent methyltransferase</fullName>
        <ecNumber evidence="6">2.1.1.-</ecNumber>
    </recommendedName>
</protein>
<name>A0A7W7PFY3_STRNE</name>
<dbReference type="InterPro" id="IPR007213">
    <property type="entry name" value="Ppm1/Ppm2/Tcmp"/>
</dbReference>
<dbReference type="GO" id="GO:0032259">
    <property type="term" value="P:methylation"/>
    <property type="evidence" value="ECO:0007669"/>
    <property type="project" value="UniProtKB-KW"/>
</dbReference>
<keyword evidence="5 6" id="KW-0949">S-adenosyl-L-methionine</keyword>
<evidence type="ECO:0000313" key="8">
    <source>
        <dbReference type="Proteomes" id="UP000556436"/>
    </source>
</evidence>
<comment type="similarity">
    <text evidence="2 6">Belongs to the UPF0677 family.</text>
</comment>
<evidence type="ECO:0000256" key="5">
    <source>
        <dbReference type="ARBA" id="ARBA00022691"/>
    </source>
</evidence>
<dbReference type="NCBIfam" id="TIGR00027">
    <property type="entry name" value="mthyl_TIGR00027"/>
    <property type="match status" value="1"/>
</dbReference>
<gene>
    <name evidence="7" type="ORF">FHS38_005461</name>
</gene>
<evidence type="ECO:0000313" key="7">
    <source>
        <dbReference type="EMBL" id="MBB4889386.1"/>
    </source>
</evidence>
<keyword evidence="4 7" id="KW-0808">Transferase</keyword>
<reference evidence="7 8" key="1">
    <citation type="submission" date="2020-08" db="EMBL/GenBank/DDBJ databases">
        <title>Genomic Encyclopedia of Type Strains, Phase III (KMG-III): the genomes of soil and plant-associated and newly described type strains.</title>
        <authorList>
            <person name="Whitman W."/>
        </authorList>
    </citation>
    <scope>NUCLEOTIDE SEQUENCE [LARGE SCALE GENOMIC DNA]</scope>
    <source>
        <strain evidence="7 8">CECT 3265</strain>
    </source>
</reference>